<dbReference type="Proteomes" id="UP000234300">
    <property type="component" value="Unassembled WGS sequence"/>
</dbReference>
<evidence type="ECO:0000256" key="1">
    <source>
        <dbReference type="ARBA" id="ARBA00023015"/>
    </source>
</evidence>
<dbReference type="EMBL" id="FXZI01000002">
    <property type="protein sequence ID" value="SMX77787.1"/>
    <property type="molecule type" value="Genomic_DNA"/>
</dbReference>
<dbReference type="InterPro" id="IPR018060">
    <property type="entry name" value="HTH_AraC"/>
</dbReference>
<dbReference type="InterPro" id="IPR050204">
    <property type="entry name" value="AraC_XylS_family_regulators"/>
</dbReference>
<keyword evidence="2" id="KW-0238">DNA-binding</keyword>
<dbReference type="PROSITE" id="PS01124">
    <property type="entry name" value="HTH_ARAC_FAMILY_2"/>
    <property type="match status" value="1"/>
</dbReference>
<keyword evidence="3" id="KW-0804">Transcription</keyword>
<dbReference type="PANTHER" id="PTHR46796">
    <property type="entry name" value="HTH-TYPE TRANSCRIPTIONAL ACTIVATOR RHAS-RELATED"/>
    <property type="match status" value="1"/>
</dbReference>
<dbReference type="SMART" id="SM00342">
    <property type="entry name" value="HTH_ARAC"/>
    <property type="match status" value="1"/>
</dbReference>
<name>A0A2H1IRF8_BREAU</name>
<organism evidence="5 6">
    <name type="scientific">Brevibacterium aurantiacum</name>
    <dbReference type="NCBI Taxonomy" id="273384"/>
    <lineage>
        <taxon>Bacteria</taxon>
        <taxon>Bacillati</taxon>
        <taxon>Actinomycetota</taxon>
        <taxon>Actinomycetes</taxon>
        <taxon>Micrococcales</taxon>
        <taxon>Brevibacteriaceae</taxon>
        <taxon>Brevibacterium</taxon>
    </lineage>
</organism>
<accession>A0A2H1IRF8</accession>
<dbReference type="Gene3D" id="1.10.10.60">
    <property type="entry name" value="Homeodomain-like"/>
    <property type="match status" value="2"/>
</dbReference>
<dbReference type="RefSeq" id="WP_101556532.1">
    <property type="nucleotide sequence ID" value="NZ_FXZI01000002.1"/>
</dbReference>
<proteinExistence type="predicted"/>
<dbReference type="GO" id="GO:0003700">
    <property type="term" value="F:DNA-binding transcription factor activity"/>
    <property type="evidence" value="ECO:0007669"/>
    <property type="project" value="InterPro"/>
</dbReference>
<evidence type="ECO:0000313" key="6">
    <source>
        <dbReference type="Proteomes" id="UP000234300"/>
    </source>
</evidence>
<reference evidence="5 6" key="1">
    <citation type="submission" date="2017-03" db="EMBL/GenBank/DDBJ databases">
        <authorList>
            <person name="Afonso C.L."/>
            <person name="Miller P.J."/>
            <person name="Scott M.A."/>
            <person name="Spackman E."/>
            <person name="Goraichik I."/>
            <person name="Dimitrov K.M."/>
            <person name="Suarez D.L."/>
            <person name="Swayne D.E."/>
        </authorList>
    </citation>
    <scope>NUCLEOTIDE SEQUENCE [LARGE SCALE GENOMIC DNA]</scope>
    <source>
        <strain evidence="6">8(6)</strain>
    </source>
</reference>
<evidence type="ECO:0000313" key="5">
    <source>
        <dbReference type="EMBL" id="SMX77787.1"/>
    </source>
</evidence>
<evidence type="ECO:0000256" key="3">
    <source>
        <dbReference type="ARBA" id="ARBA00023163"/>
    </source>
</evidence>
<evidence type="ECO:0000259" key="4">
    <source>
        <dbReference type="PROSITE" id="PS01124"/>
    </source>
</evidence>
<dbReference type="InterPro" id="IPR009057">
    <property type="entry name" value="Homeodomain-like_sf"/>
</dbReference>
<protein>
    <submittedName>
        <fullName evidence="5">Helix-turn-helix domain-containing protein</fullName>
    </submittedName>
</protein>
<evidence type="ECO:0000256" key="2">
    <source>
        <dbReference type="ARBA" id="ARBA00023125"/>
    </source>
</evidence>
<dbReference type="SUPFAM" id="SSF46689">
    <property type="entry name" value="Homeodomain-like"/>
    <property type="match status" value="2"/>
</dbReference>
<sequence>MAAEREHDFSVIVARTNTTHTPKGPHAFDCVQLTVVRSGSAILFGEFGHRHLNIGNVALIAPSTLFGIEPESWATITTLYIDRDFLLDQIFWQHANHFSDRFDTQDFLDTNFRDPALTINLGEKRVGHLMPWLDELVALSVDGPDPERFYRIQSLFFSVLDVLAPSLVAQSASRHPHASVRPTLPRHRPFIAMRAEAREAAEMLREALAEHWTLDRLAKAVHLSPSQVGRVFRETFGKTPIAYLTMLRAEQMAHLLRTTDDSIATIAEQVGWTDPDYAGRLFRRSIGLAPRKYRVMSRRIPAAE</sequence>
<dbReference type="AlphaFoldDB" id="A0A2H1IRF8"/>
<gene>
    <name evidence="5" type="ORF">BAURA86_00898</name>
</gene>
<dbReference type="GO" id="GO:0043565">
    <property type="term" value="F:sequence-specific DNA binding"/>
    <property type="evidence" value="ECO:0007669"/>
    <property type="project" value="InterPro"/>
</dbReference>
<keyword evidence="1" id="KW-0805">Transcription regulation</keyword>
<dbReference type="PANTHER" id="PTHR46796:SF13">
    <property type="entry name" value="HTH-TYPE TRANSCRIPTIONAL ACTIVATOR RHAS"/>
    <property type="match status" value="1"/>
</dbReference>
<dbReference type="Pfam" id="PF12833">
    <property type="entry name" value="HTH_18"/>
    <property type="match status" value="1"/>
</dbReference>
<feature type="domain" description="HTH araC/xylS-type" evidence="4">
    <location>
        <begin position="198"/>
        <end position="296"/>
    </location>
</feature>